<dbReference type="PANTHER" id="PTHR46211:SF1">
    <property type="entry name" value="GLYCEROPHOSPHODIESTER PHOSPHODIESTERASE, CYTOPLASMIC"/>
    <property type="match status" value="1"/>
</dbReference>
<name>F5YNA7_TREPZ</name>
<dbReference type="Proteomes" id="UP000009223">
    <property type="component" value="Chromosome"/>
</dbReference>
<protein>
    <submittedName>
        <fullName evidence="2">Putative phosphodiesterase</fullName>
    </submittedName>
</protein>
<dbReference type="Pfam" id="PF03009">
    <property type="entry name" value="GDPD"/>
    <property type="match status" value="1"/>
</dbReference>
<organism evidence="2 3">
    <name type="scientific">Treponema primitia (strain ATCC BAA-887 / DSM 12427 / ZAS-2)</name>
    <dbReference type="NCBI Taxonomy" id="545694"/>
    <lineage>
        <taxon>Bacteria</taxon>
        <taxon>Pseudomonadati</taxon>
        <taxon>Spirochaetota</taxon>
        <taxon>Spirochaetia</taxon>
        <taxon>Spirochaetales</taxon>
        <taxon>Treponemataceae</taxon>
        <taxon>Treponema</taxon>
    </lineage>
</organism>
<proteinExistence type="predicted"/>
<feature type="domain" description="GP-PDE" evidence="1">
    <location>
        <begin position="8"/>
        <end position="288"/>
    </location>
</feature>
<dbReference type="SUPFAM" id="SSF51695">
    <property type="entry name" value="PLC-like phosphodiesterases"/>
    <property type="match status" value="1"/>
</dbReference>
<evidence type="ECO:0000313" key="2">
    <source>
        <dbReference type="EMBL" id="AEF85753.1"/>
    </source>
</evidence>
<reference evidence="3" key="1">
    <citation type="submission" date="2009-12" db="EMBL/GenBank/DDBJ databases">
        <title>Complete sequence of Treponema primitia strain ZAS-2.</title>
        <authorList>
            <person name="Tetu S.G."/>
            <person name="Matson E."/>
            <person name="Ren Q."/>
            <person name="Seshadri R."/>
            <person name="Elbourne L."/>
            <person name="Hassan K.A."/>
            <person name="Durkin A."/>
            <person name="Radune D."/>
            <person name="Mohamoud Y."/>
            <person name="Shay R."/>
            <person name="Jin S."/>
            <person name="Zhang X."/>
            <person name="Lucey K."/>
            <person name="Ballor N.R."/>
            <person name="Ottesen E."/>
            <person name="Rosenthal R."/>
            <person name="Allen A."/>
            <person name="Leadbetter J.R."/>
            <person name="Paulsen I.T."/>
        </authorList>
    </citation>
    <scope>NUCLEOTIDE SEQUENCE [LARGE SCALE GENOMIC DNA]</scope>
    <source>
        <strain evidence="3">ATCC BAA-887 / DSM 12427 / ZAS-2</strain>
    </source>
</reference>
<dbReference type="Gene3D" id="3.20.20.190">
    <property type="entry name" value="Phosphatidylinositol (PI) phosphodiesterase"/>
    <property type="match status" value="1"/>
</dbReference>
<sequence>MQKSYNGPMRIAHRGVVQAAPENTLGAFNAALQAGFEGLEIDVQLSRDGEVVVVHDDNLTKLTLGHPNKFTNALIADLDWEELSRIEIPYANHLLDVDLPEKPEDEFLATLPQRLMGQEHGRSYVEALKQEPRMASLMRLEEFLRWLEGAPGILAEIEIKAGGAVKKILDLLDATSAADRCIMFSGTPEYIQEIQQVTKQEGQPRGVKLAANVRWLNEEAKKKIAGMDLYEVGLNANHIREEDLLWLDQRGIKVFSNLGDYPDWWRELCRLNILGFKTNYAEAYTRWWSLESLKV</sequence>
<keyword evidence="3" id="KW-1185">Reference proteome</keyword>
<dbReference type="PROSITE" id="PS51704">
    <property type="entry name" value="GP_PDE"/>
    <property type="match status" value="1"/>
</dbReference>
<dbReference type="PROSITE" id="PS50007">
    <property type="entry name" value="PIPLC_X_DOMAIN"/>
    <property type="match status" value="1"/>
</dbReference>
<dbReference type="InterPro" id="IPR030395">
    <property type="entry name" value="GP_PDE_dom"/>
</dbReference>
<dbReference type="KEGG" id="tpi:TREPR_0088"/>
<dbReference type="PANTHER" id="PTHR46211">
    <property type="entry name" value="GLYCEROPHOSPHORYL DIESTER PHOSPHODIESTERASE"/>
    <property type="match status" value="1"/>
</dbReference>
<dbReference type="HOGENOM" id="CLU_943145_0_0_12"/>
<accession>F5YNA7</accession>
<dbReference type="EMBL" id="CP001843">
    <property type="protein sequence ID" value="AEF85753.1"/>
    <property type="molecule type" value="Genomic_DNA"/>
</dbReference>
<dbReference type="AlphaFoldDB" id="F5YNA7"/>
<dbReference type="STRING" id="545694.TREPR_0088"/>
<gene>
    <name evidence="2" type="ordered locus">TREPR_0088</name>
</gene>
<dbReference type="GO" id="GO:0008081">
    <property type="term" value="F:phosphoric diester hydrolase activity"/>
    <property type="evidence" value="ECO:0007669"/>
    <property type="project" value="InterPro"/>
</dbReference>
<dbReference type="InterPro" id="IPR017946">
    <property type="entry name" value="PLC-like_Pdiesterase_TIM-brl"/>
</dbReference>
<dbReference type="CDD" id="cd08556">
    <property type="entry name" value="GDPD"/>
    <property type="match status" value="1"/>
</dbReference>
<reference evidence="2 3" key="2">
    <citation type="journal article" date="2011" name="ISME J.">
        <title>RNA-seq reveals cooperative metabolic interactions between two termite-gut spirochete species in co-culture.</title>
        <authorList>
            <person name="Rosenthal A.Z."/>
            <person name="Matson E.G."/>
            <person name="Eldar A."/>
            <person name="Leadbetter J.R."/>
        </authorList>
    </citation>
    <scope>NUCLEOTIDE SEQUENCE [LARGE SCALE GENOMIC DNA]</scope>
    <source>
        <strain evidence="3">ATCC BAA-887 / DSM 12427 / ZAS-2</strain>
    </source>
</reference>
<evidence type="ECO:0000259" key="1">
    <source>
        <dbReference type="PROSITE" id="PS51704"/>
    </source>
</evidence>
<dbReference type="GO" id="GO:0006629">
    <property type="term" value="P:lipid metabolic process"/>
    <property type="evidence" value="ECO:0007669"/>
    <property type="project" value="InterPro"/>
</dbReference>
<evidence type="ECO:0000313" key="3">
    <source>
        <dbReference type="Proteomes" id="UP000009223"/>
    </source>
</evidence>
<dbReference type="eggNOG" id="COG0584">
    <property type="taxonomic scope" value="Bacteria"/>
</dbReference>
<dbReference type="RefSeq" id="WP_015706375.1">
    <property type="nucleotide sequence ID" value="NC_015578.1"/>
</dbReference>
<dbReference type="OrthoDB" id="384721at2"/>